<dbReference type="InterPro" id="IPR002734">
    <property type="entry name" value="RibDG_C"/>
</dbReference>
<comment type="caution">
    <text evidence="2">The sequence shown here is derived from an EMBL/GenBank/DDBJ whole genome shotgun (WGS) entry which is preliminary data.</text>
</comment>
<keyword evidence="3" id="KW-1185">Reference proteome</keyword>
<dbReference type="Gene3D" id="3.40.430.10">
    <property type="entry name" value="Dihydrofolate Reductase, subunit A"/>
    <property type="match status" value="1"/>
</dbReference>
<evidence type="ECO:0000313" key="3">
    <source>
        <dbReference type="Proteomes" id="UP000546162"/>
    </source>
</evidence>
<accession>A0A7W7H3F7</accession>
<dbReference type="InterPro" id="IPR024072">
    <property type="entry name" value="DHFR-like_dom_sf"/>
</dbReference>
<dbReference type="RefSeq" id="WP_185043583.1">
    <property type="nucleotide sequence ID" value="NZ_BAABFG010000005.1"/>
</dbReference>
<feature type="domain" description="Bacterial bifunctional deaminase-reductase C-terminal" evidence="1">
    <location>
        <begin position="115"/>
        <end position="165"/>
    </location>
</feature>
<name>A0A7W7H3F7_9ACTN</name>
<organism evidence="2 3">
    <name type="scientific">Actinoplanes octamycinicus</name>
    <dbReference type="NCBI Taxonomy" id="135948"/>
    <lineage>
        <taxon>Bacteria</taxon>
        <taxon>Bacillati</taxon>
        <taxon>Actinomycetota</taxon>
        <taxon>Actinomycetes</taxon>
        <taxon>Micromonosporales</taxon>
        <taxon>Micromonosporaceae</taxon>
        <taxon>Actinoplanes</taxon>
    </lineage>
</organism>
<dbReference type="Proteomes" id="UP000546162">
    <property type="component" value="Unassembled WGS sequence"/>
</dbReference>
<dbReference type="SUPFAM" id="SSF53597">
    <property type="entry name" value="Dihydrofolate reductase-like"/>
    <property type="match status" value="1"/>
</dbReference>
<dbReference type="AlphaFoldDB" id="A0A7W7H3F7"/>
<gene>
    <name evidence="2" type="ORF">BJY16_006752</name>
</gene>
<reference evidence="2 3" key="1">
    <citation type="submission" date="2020-08" db="EMBL/GenBank/DDBJ databases">
        <title>Sequencing the genomes of 1000 actinobacteria strains.</title>
        <authorList>
            <person name="Klenk H.-P."/>
        </authorList>
    </citation>
    <scope>NUCLEOTIDE SEQUENCE [LARGE SCALE GENOMIC DNA]</scope>
    <source>
        <strain evidence="2 3">DSM 45809</strain>
    </source>
</reference>
<dbReference type="EMBL" id="JACHNB010000001">
    <property type="protein sequence ID" value="MBB4743293.1"/>
    <property type="molecule type" value="Genomic_DNA"/>
</dbReference>
<protein>
    <submittedName>
        <fullName evidence="2">Dihydrofolate reductase</fullName>
    </submittedName>
</protein>
<dbReference type="GO" id="GO:0008703">
    <property type="term" value="F:5-amino-6-(5-phosphoribosylamino)uracil reductase activity"/>
    <property type="evidence" value="ECO:0007669"/>
    <property type="project" value="InterPro"/>
</dbReference>
<dbReference type="GO" id="GO:0009231">
    <property type="term" value="P:riboflavin biosynthetic process"/>
    <property type="evidence" value="ECO:0007669"/>
    <property type="project" value="InterPro"/>
</dbReference>
<dbReference type="Pfam" id="PF01872">
    <property type="entry name" value="RibD_C"/>
    <property type="match status" value="1"/>
</dbReference>
<evidence type="ECO:0000313" key="2">
    <source>
        <dbReference type="EMBL" id="MBB4743293.1"/>
    </source>
</evidence>
<sequence length="190" mass="20541">MGDVIVIQFSTLDGVVSDPDGRGGTRHGGWAFRFGTGPVDGDKFRLGARMQTAVHLYGRRTWEHFAKLWPAREGDFAGLMNAATKRVATRTGIDGAAWSNSAPIDGDPLAWVKDERQHRDIVVIGSLSVVHALAAADLVDEYRLVTFPVVAGEGDRLFADGRPADFRFTTAEFGDPAGVTTLTVLRRATS</sequence>
<evidence type="ECO:0000259" key="1">
    <source>
        <dbReference type="Pfam" id="PF01872"/>
    </source>
</evidence>
<proteinExistence type="predicted"/>